<keyword evidence="2" id="KW-1185">Reference proteome</keyword>
<organism evidence="1 2">
    <name type="scientific">Desulfuromusa kysingii</name>
    <dbReference type="NCBI Taxonomy" id="37625"/>
    <lineage>
        <taxon>Bacteria</taxon>
        <taxon>Pseudomonadati</taxon>
        <taxon>Thermodesulfobacteriota</taxon>
        <taxon>Desulfuromonadia</taxon>
        <taxon>Desulfuromonadales</taxon>
        <taxon>Geopsychrobacteraceae</taxon>
        <taxon>Desulfuromusa</taxon>
    </lineage>
</organism>
<name>A0A1H3YI46_9BACT</name>
<dbReference type="STRING" id="37625.SAMN05660420_01252"/>
<sequence>MKDKAYHDSIAAVIVSSAYKIGQTLGSGFLERVYENALAIELEEADLRVEKQKQIQVFYHAQVVGDYFADLLVEDDVIVELKAAKCLEAVHLAQCQNYLKATGKKLGLVINFGGEKVAVRRVVNGL</sequence>
<reference evidence="1 2" key="1">
    <citation type="submission" date="2016-10" db="EMBL/GenBank/DDBJ databases">
        <authorList>
            <person name="de Groot N.N."/>
        </authorList>
    </citation>
    <scope>NUCLEOTIDE SEQUENCE [LARGE SCALE GENOMIC DNA]</scope>
    <source>
        <strain evidence="1 2">DSM 7343</strain>
    </source>
</reference>
<evidence type="ECO:0000313" key="1">
    <source>
        <dbReference type="EMBL" id="SEA11260.1"/>
    </source>
</evidence>
<dbReference type="OrthoDB" id="9798792at2"/>
<dbReference type="InterPro" id="IPR026350">
    <property type="entry name" value="GxxExxY"/>
</dbReference>
<protein>
    <submittedName>
        <fullName evidence="1">GxxExxY protein</fullName>
    </submittedName>
</protein>
<proteinExistence type="predicted"/>
<dbReference type="RefSeq" id="WP_092345828.1">
    <property type="nucleotide sequence ID" value="NZ_FNQN01000003.1"/>
</dbReference>
<dbReference type="Proteomes" id="UP000199409">
    <property type="component" value="Unassembled WGS sequence"/>
</dbReference>
<dbReference type="Pfam" id="PF13366">
    <property type="entry name" value="PDDEXK_3"/>
    <property type="match status" value="1"/>
</dbReference>
<dbReference type="NCBIfam" id="TIGR04256">
    <property type="entry name" value="GxxExxY"/>
    <property type="match status" value="1"/>
</dbReference>
<accession>A0A1H3YI46</accession>
<dbReference type="AlphaFoldDB" id="A0A1H3YI46"/>
<gene>
    <name evidence="1" type="ORF">SAMN05660420_01252</name>
</gene>
<evidence type="ECO:0000313" key="2">
    <source>
        <dbReference type="Proteomes" id="UP000199409"/>
    </source>
</evidence>
<dbReference type="EMBL" id="FNQN01000003">
    <property type="protein sequence ID" value="SEA11260.1"/>
    <property type="molecule type" value="Genomic_DNA"/>
</dbReference>